<name>A0A1S2NCH3_9BURK</name>
<accession>A0A1S2NCH3</accession>
<dbReference type="Pfam" id="PF07336">
    <property type="entry name" value="ABATE"/>
    <property type="match status" value="1"/>
</dbReference>
<dbReference type="EMBL" id="JRYB01000001">
    <property type="protein sequence ID" value="OIJ42500.1"/>
    <property type="molecule type" value="Genomic_DNA"/>
</dbReference>
<dbReference type="InterPro" id="IPR010852">
    <property type="entry name" value="ABATE"/>
</dbReference>
<dbReference type="InterPro" id="IPR021005">
    <property type="entry name" value="Znf_CGNR"/>
</dbReference>
<reference evidence="2 3" key="1">
    <citation type="submission" date="2014-10" db="EMBL/GenBank/DDBJ databases">
        <authorList>
            <person name="Seo M.-J."/>
            <person name="Seok Y.J."/>
            <person name="Cha I.-T."/>
        </authorList>
    </citation>
    <scope>NUCLEOTIDE SEQUENCE [LARGE SCALE GENOMIC DNA]</scope>
    <source>
        <strain evidence="2 3">NEU</strain>
    </source>
</reference>
<dbReference type="RefSeq" id="WP_005670977.1">
    <property type="nucleotide sequence ID" value="NZ_JRYB01000001.1"/>
</dbReference>
<dbReference type="Gene3D" id="1.10.3300.10">
    <property type="entry name" value="Jann2411-like domain"/>
    <property type="match status" value="1"/>
</dbReference>
<dbReference type="Proteomes" id="UP000180246">
    <property type="component" value="Unassembled WGS sequence"/>
</dbReference>
<evidence type="ECO:0000313" key="3">
    <source>
        <dbReference type="Proteomes" id="UP000180246"/>
    </source>
</evidence>
<organism evidence="2 3">
    <name type="scientific">Massilia timonae</name>
    <dbReference type="NCBI Taxonomy" id="47229"/>
    <lineage>
        <taxon>Bacteria</taxon>
        <taxon>Pseudomonadati</taxon>
        <taxon>Pseudomonadota</taxon>
        <taxon>Betaproteobacteria</taxon>
        <taxon>Burkholderiales</taxon>
        <taxon>Oxalobacteraceae</taxon>
        <taxon>Telluria group</taxon>
        <taxon>Massilia</taxon>
    </lineage>
</organism>
<dbReference type="PANTHER" id="PTHR35525">
    <property type="entry name" value="BLL6575 PROTEIN"/>
    <property type="match status" value="1"/>
</dbReference>
<dbReference type="Pfam" id="PF11706">
    <property type="entry name" value="zf-CGNR"/>
    <property type="match status" value="1"/>
</dbReference>
<feature type="domain" description="Zinc finger CGNR" evidence="1">
    <location>
        <begin position="151"/>
        <end position="192"/>
    </location>
</feature>
<comment type="caution">
    <text evidence="2">The sequence shown here is derived from an EMBL/GenBank/DDBJ whole genome shotgun (WGS) entry which is preliminary data.</text>
</comment>
<dbReference type="PANTHER" id="PTHR35525:SF3">
    <property type="entry name" value="BLL6575 PROTEIN"/>
    <property type="match status" value="1"/>
</dbReference>
<gene>
    <name evidence="2" type="ORF">LO55_4176</name>
</gene>
<proteinExistence type="predicted"/>
<dbReference type="AlphaFoldDB" id="A0A1S2NCH3"/>
<evidence type="ECO:0000259" key="1">
    <source>
        <dbReference type="Pfam" id="PF11706"/>
    </source>
</evidence>
<protein>
    <recommendedName>
        <fullName evidence="1">Zinc finger CGNR domain-containing protein</fullName>
    </recommendedName>
</protein>
<evidence type="ECO:0000313" key="2">
    <source>
        <dbReference type="EMBL" id="OIJ42500.1"/>
    </source>
</evidence>
<dbReference type="InterPro" id="IPR023286">
    <property type="entry name" value="ABATE_dom_sf"/>
</dbReference>
<sequence>MADNTQEAALSEPLLIADHPALDLLNTEAGKGGQYVDFWGSWDDVARWLGRCGIDAGEAGDQAARDGLLRDARELRSIARELVERRKEGERGSPDRINRYLAAMQSAPVLEWGEDGPRLARRLPAPSPRQALGQVAESVAQLLATGQFEYVRQCEHPDCVLWFYDRTKSHRRRWCSMALCGNRHKAAEFRKRTRATA</sequence>
<dbReference type="SUPFAM" id="SSF160904">
    <property type="entry name" value="Jann2411-like"/>
    <property type="match status" value="1"/>
</dbReference>